<dbReference type="EMBL" id="JALIRP010000003">
    <property type="protein sequence ID" value="MCJ8011797.1"/>
    <property type="molecule type" value="Genomic_DNA"/>
</dbReference>
<dbReference type="AlphaFoldDB" id="A0A9X1WM25"/>
<evidence type="ECO:0000313" key="2">
    <source>
        <dbReference type="Proteomes" id="UP001139347"/>
    </source>
</evidence>
<dbReference type="Proteomes" id="UP001139347">
    <property type="component" value="Unassembled WGS sequence"/>
</dbReference>
<keyword evidence="2" id="KW-1185">Reference proteome</keyword>
<evidence type="ECO:0000313" key="1">
    <source>
        <dbReference type="EMBL" id="MCJ8011797.1"/>
    </source>
</evidence>
<dbReference type="RefSeq" id="WP_244723697.1">
    <property type="nucleotide sequence ID" value="NZ_JALIRP010000003.1"/>
</dbReference>
<reference evidence="1" key="1">
    <citation type="submission" date="2022-04" db="EMBL/GenBank/DDBJ databases">
        <title>Paenibacillus mangrovi sp. nov., a novel endophytic bacterium isolated from bark of Kandelia candel.</title>
        <authorList>
            <person name="Tuo L."/>
        </authorList>
    </citation>
    <scope>NUCLEOTIDE SEQUENCE</scope>
    <source>
        <strain evidence="1">KQZ6P-2</strain>
    </source>
</reference>
<accession>A0A9X1WM25</accession>
<name>A0A9X1WM25_9BACL</name>
<protein>
    <submittedName>
        <fullName evidence="1">Uncharacterized protein</fullName>
    </submittedName>
</protein>
<comment type="caution">
    <text evidence="1">The sequence shown here is derived from an EMBL/GenBank/DDBJ whole genome shotgun (WGS) entry which is preliminary data.</text>
</comment>
<sequence length="686" mass="76836">MDAHATYLNKIATADPLADLIQDFTSRQPHVSVKSITIDKGHYLDFAEGRVRAFLPYINDQGAVLDPSDGKEHEYATASFAKAGAVLIQAGRCQDLQEIILKAMDWASYCLGEIQVPDDHADFTSHMLVLAYEQLSSFADPSRVDRWRSNLQRVEPELTYSQTERNFPDIRQIRNWATYAMHGEMMRLRAGLTDSTAFIDKYLPYQLTRFTPEGLYRDPNLPAAYDLAARDQLSGILEAGYEGAAAVLLKVLLHRGAKTMLFTQSVTGSSSCGGRSNQLLWNELSFVHICEREAAYCLRYGDLFWAGTFKRAAHLAYQSILRWVEDPAGFRLFKNRFPIAERVGYEFYAYHSTYSLYAAQIAVSCYLDADDSIEETASPADVGGFVLHLPSFHRIYATTGLKQGGYHVNIDTAAQMGQDATGFVRLHRAGIPEETALSTGIAGLEGEIPWIFYRPKQTIPAPLFPAAIGPMWRDEHGAWHRLANYGRRQHEVFHALDAEGQPLNAEQLHWLCELSVPAPEDQENNLSFTVTYAANPQPKAYPLDPNTPGANVNEVYRRAVSDVLPRPGNGSAERIEENYRIGMDEITVTWKFDEAEAAELTAVGVTVPLLVTNGTDQSSILCEGNKVTVKYGNATYTVWADEAENNIEMELLPGRMPNRNGHYRIAQWTRKDKLEVSLHFSLTTEQ</sequence>
<proteinExistence type="predicted"/>
<organism evidence="1 2">
    <name type="scientific">Paenibacillus mangrovi</name>
    <dbReference type="NCBI Taxonomy" id="2931978"/>
    <lineage>
        <taxon>Bacteria</taxon>
        <taxon>Bacillati</taxon>
        <taxon>Bacillota</taxon>
        <taxon>Bacilli</taxon>
        <taxon>Bacillales</taxon>
        <taxon>Paenibacillaceae</taxon>
        <taxon>Paenibacillus</taxon>
    </lineage>
</organism>
<gene>
    <name evidence="1" type="ORF">MUG84_08585</name>
</gene>